<accession>A0AAU9I9J7</accession>
<protein>
    <submittedName>
        <fullName evidence="1">Uncharacterized protein</fullName>
    </submittedName>
</protein>
<dbReference type="EMBL" id="CAJZBQ010000001">
    <property type="protein sequence ID" value="CAG9309997.1"/>
    <property type="molecule type" value="Genomic_DNA"/>
</dbReference>
<proteinExistence type="predicted"/>
<name>A0AAU9I9J7_9CILI</name>
<sequence length="325" mass="38314">MANSEKLVVYYSCFNYEIDPVEFPQLHGIKQTLLMNLGEEWKEAFQRELEFMNIRQSNHCMEFAIEVYIRCLKQVMCLDYSIFKQIFIEELNLKTIWIENNKDCHYLDSLLNAFFNTIVNIQIELDLSNYEFKLLSSAKHLSQLQPLVVAQEVVETFASKVYKVLRRASFPLEAIIRPESLESLSRYIQSLSNKVLSTFQVTSQFVTNIVEVNPFNQDIKIRVIQPARDFYDKAIDVWMSLGDHMTPTSFVLCVKQRLGPVWTEKLLNPSLHFYEIASEEWLKSKEYGVDCFMRSLQARLWEVWRQSIVETSKNFQEHMIPKTII</sequence>
<evidence type="ECO:0000313" key="2">
    <source>
        <dbReference type="Proteomes" id="UP001162131"/>
    </source>
</evidence>
<evidence type="ECO:0000313" key="1">
    <source>
        <dbReference type="EMBL" id="CAG9309997.1"/>
    </source>
</evidence>
<dbReference type="Proteomes" id="UP001162131">
    <property type="component" value="Unassembled WGS sequence"/>
</dbReference>
<reference evidence="1" key="1">
    <citation type="submission" date="2021-09" db="EMBL/GenBank/DDBJ databases">
        <authorList>
            <consortium name="AG Swart"/>
            <person name="Singh M."/>
            <person name="Singh A."/>
            <person name="Seah K."/>
            <person name="Emmerich C."/>
        </authorList>
    </citation>
    <scope>NUCLEOTIDE SEQUENCE</scope>
    <source>
        <strain evidence="1">ATCC30299</strain>
    </source>
</reference>
<organism evidence="1 2">
    <name type="scientific">Blepharisma stoltei</name>
    <dbReference type="NCBI Taxonomy" id="1481888"/>
    <lineage>
        <taxon>Eukaryota</taxon>
        <taxon>Sar</taxon>
        <taxon>Alveolata</taxon>
        <taxon>Ciliophora</taxon>
        <taxon>Postciliodesmatophora</taxon>
        <taxon>Heterotrichea</taxon>
        <taxon>Heterotrichida</taxon>
        <taxon>Blepharismidae</taxon>
        <taxon>Blepharisma</taxon>
    </lineage>
</organism>
<comment type="caution">
    <text evidence="1">The sequence shown here is derived from an EMBL/GenBank/DDBJ whole genome shotgun (WGS) entry which is preliminary data.</text>
</comment>
<dbReference type="AlphaFoldDB" id="A0AAU9I9J7"/>
<gene>
    <name evidence="1" type="ORF">BSTOLATCC_MIC211</name>
</gene>
<keyword evidence="2" id="KW-1185">Reference proteome</keyword>